<proteinExistence type="predicted"/>
<organism evidence="1">
    <name type="scientific">seawater metagenome</name>
    <dbReference type="NCBI Taxonomy" id="1561972"/>
    <lineage>
        <taxon>unclassified sequences</taxon>
        <taxon>metagenomes</taxon>
        <taxon>ecological metagenomes</taxon>
    </lineage>
</organism>
<gene>
    <name evidence="1" type="ORF">CPAV1605_8</name>
</gene>
<reference evidence="1" key="1">
    <citation type="submission" date="2019-09" db="EMBL/GenBank/DDBJ databases">
        <authorList>
            <person name="Needham M D."/>
        </authorList>
    </citation>
    <scope>NUCLEOTIDE SEQUENCE</scope>
</reference>
<accession>A0A5E8CFN3</accession>
<dbReference type="Gene3D" id="2.60.120.620">
    <property type="entry name" value="q2cbj1_9rhob like domain"/>
    <property type="match status" value="1"/>
</dbReference>
<dbReference type="SUPFAM" id="SSF51197">
    <property type="entry name" value="Clavaminate synthase-like"/>
    <property type="match status" value="1"/>
</dbReference>
<evidence type="ECO:0000313" key="1">
    <source>
        <dbReference type="EMBL" id="VVU94288.1"/>
    </source>
</evidence>
<dbReference type="AlphaFoldDB" id="A0A5E8CFN3"/>
<name>A0A5E8CFN3_9ZZZZ</name>
<sequence>MNRNLILIILIILFVITTYNSNIKERARKLANKPSDKVYLIPNFLDDEIFLDVQNLIEKDYDENKKLYYRSQNYMRSGCSRSHVQAKKTNLEKVFKLIKNSNTLNKIQNEAKLNLQFVPGTDPNQISVLIYDKENDGIDWHYDSSEYHGNRWSAILIISNQGYNTKYSSSSFMYKANQKTVSLKGMENNLLLFQGNRIKHKISKLLKGEKRIVISMVLCDICTPSLSILSLIKQKFINFFFYG</sequence>
<dbReference type="EMBL" id="CABVLZ010000001">
    <property type="protein sequence ID" value="VVU94288.1"/>
    <property type="molecule type" value="Genomic_DNA"/>
</dbReference>
<protein>
    <recommendedName>
        <fullName evidence="2">2OG-Fe(II) oxygenase superfamily</fullName>
    </recommendedName>
</protein>
<evidence type="ECO:0008006" key="2">
    <source>
        <dbReference type="Google" id="ProtNLM"/>
    </source>
</evidence>